<dbReference type="EMBL" id="JMCG01000001">
    <property type="protein sequence ID" value="KGK10058.1"/>
    <property type="molecule type" value="Genomic_DNA"/>
</dbReference>
<evidence type="ECO:0000313" key="3">
    <source>
        <dbReference type="Proteomes" id="UP000029994"/>
    </source>
</evidence>
<dbReference type="AlphaFoldDB" id="A0A099LPA6"/>
<comment type="caution">
    <text evidence="2">The sequence shown here is derived from an EMBL/GenBank/DDBJ whole genome shotgun (WGS) entry which is preliminary data.</text>
</comment>
<sequence length="207" mass="23134">MFESFLSKFNKDELKGGEQASSFSFPINMVGLEEFFSNYSGSSFNQGLYRIHSFENISKWNKIVGEAFPSFSQRIFCFGYDWLGRQFALDLGRSEAGEPLVLIFEPGTGEALEIPVNFAQFHEDELVNYTNEALAVEFFSEWLVTGNEPPASSQCVGYKKPLFLGGADIVANLELIDLEVYWGISGQLLEKIRGLPPGTPISNITIK</sequence>
<accession>A0A099LPA6</accession>
<dbReference type="STRING" id="29495.EA26_01520"/>
<dbReference type="InterPro" id="IPR015002">
    <property type="entry name" value="T6SS_Tdi1_C"/>
</dbReference>
<feature type="domain" description="T6SS immunity protein Tdi1 C-terminal" evidence="1">
    <location>
        <begin position="118"/>
        <end position="188"/>
    </location>
</feature>
<evidence type="ECO:0000313" key="2">
    <source>
        <dbReference type="EMBL" id="KGK10058.1"/>
    </source>
</evidence>
<dbReference type="Pfam" id="PF08906">
    <property type="entry name" value="T6SS_Tdi1_C"/>
    <property type="match status" value="1"/>
</dbReference>
<reference evidence="2 3" key="1">
    <citation type="submission" date="2014-04" db="EMBL/GenBank/DDBJ databases">
        <title>Genome sequencing of Vibrio navarrensis strains.</title>
        <authorList>
            <person name="Gladney L.M."/>
            <person name="Katz L.S."/>
            <person name="Marino-Ramirez L."/>
            <person name="Jordan I.K."/>
        </authorList>
    </citation>
    <scope>NUCLEOTIDE SEQUENCE [LARGE SCALE GENOMIC DNA]</scope>
    <source>
        <strain evidence="2 3">ATCC 51183</strain>
    </source>
</reference>
<evidence type="ECO:0000259" key="1">
    <source>
        <dbReference type="Pfam" id="PF08906"/>
    </source>
</evidence>
<keyword evidence="3" id="KW-1185">Reference proteome</keyword>
<name>A0A099LPA6_9VIBR</name>
<organism evidence="2 3">
    <name type="scientific">Vibrio navarrensis</name>
    <dbReference type="NCBI Taxonomy" id="29495"/>
    <lineage>
        <taxon>Bacteria</taxon>
        <taxon>Pseudomonadati</taxon>
        <taxon>Pseudomonadota</taxon>
        <taxon>Gammaproteobacteria</taxon>
        <taxon>Vibrionales</taxon>
        <taxon>Vibrionaceae</taxon>
        <taxon>Vibrio</taxon>
    </lineage>
</organism>
<proteinExistence type="predicted"/>
<dbReference type="eggNOG" id="ENOG503305E">
    <property type="taxonomic scope" value="Bacteria"/>
</dbReference>
<protein>
    <recommendedName>
        <fullName evidence="1">T6SS immunity protein Tdi1 C-terminal domain-containing protein</fullName>
    </recommendedName>
</protein>
<dbReference type="RefSeq" id="WP_039422671.1">
    <property type="nucleotide sequence ID" value="NZ_CP061845.1"/>
</dbReference>
<dbReference type="GeneID" id="43681896"/>
<gene>
    <name evidence="2" type="ORF">EA26_01520</name>
</gene>
<dbReference type="Proteomes" id="UP000029994">
    <property type="component" value="Unassembled WGS sequence"/>
</dbReference>